<dbReference type="EMBL" id="HG917868">
    <property type="protein sequence ID" value="CDM69711.1"/>
    <property type="molecule type" value="Genomic_DNA"/>
</dbReference>
<dbReference type="Proteomes" id="UP000019426">
    <property type="component" value="Chromosome M2/40_rep1"/>
</dbReference>
<dbReference type="STRING" id="1216932.CM240_2587"/>
<dbReference type="eggNOG" id="ENOG50327KB">
    <property type="taxonomic scope" value="Bacteria"/>
</dbReference>
<proteinExistence type="predicted"/>
<keyword evidence="2" id="KW-1185">Reference proteome</keyword>
<dbReference type="HOGENOM" id="CLU_2045581_0_0_9"/>
<sequence>MDIKEVHDAIHILYTNGTSKDLIKRAINNIFNRSFPASVPTIADILIDEKDYPLALEYCNLALKSIHIDELYFLKARCHFSLKEYNECLDSLNKLTNEYYMNKSEDMKEFSLMKIPELKD</sequence>
<evidence type="ECO:0000313" key="2">
    <source>
        <dbReference type="Proteomes" id="UP000019426"/>
    </source>
</evidence>
<dbReference type="KEGG" id="clt:CM240_2587"/>
<evidence type="ECO:0000313" key="1">
    <source>
        <dbReference type="EMBL" id="CDM69711.1"/>
    </source>
</evidence>
<reference evidence="1 2" key="1">
    <citation type="submission" date="2013-11" db="EMBL/GenBank/DDBJ databases">
        <title>Complete genome sequence of Clostridum sp. M2/40.</title>
        <authorList>
            <person name="Wibberg D."/>
            <person name="Puehler A."/>
            <person name="Schlueter A."/>
        </authorList>
    </citation>
    <scope>NUCLEOTIDE SEQUENCE [LARGE SCALE GENOMIC DNA]</scope>
    <source>
        <strain evidence="2">M2/40</strain>
    </source>
</reference>
<dbReference type="PATRIC" id="fig|1216932.3.peg.2554"/>
<accession>W6RYH5</accession>
<dbReference type="SUPFAM" id="SSF48452">
    <property type="entry name" value="TPR-like"/>
    <property type="match status" value="1"/>
</dbReference>
<organism evidence="1 2">
    <name type="scientific">Clostridium bornimense</name>
    <dbReference type="NCBI Taxonomy" id="1216932"/>
    <lineage>
        <taxon>Bacteria</taxon>
        <taxon>Bacillati</taxon>
        <taxon>Bacillota</taxon>
        <taxon>Clostridia</taxon>
        <taxon>Eubacteriales</taxon>
        <taxon>Clostridiaceae</taxon>
        <taxon>Clostridium</taxon>
    </lineage>
</organism>
<dbReference type="Gene3D" id="1.25.40.10">
    <property type="entry name" value="Tetratricopeptide repeat domain"/>
    <property type="match status" value="1"/>
</dbReference>
<gene>
    <name evidence="1" type="ORF">CM240_2587</name>
</gene>
<dbReference type="AlphaFoldDB" id="W6RYH5"/>
<protein>
    <submittedName>
        <fullName evidence="1">Uncharacterized protein</fullName>
    </submittedName>
</protein>
<dbReference type="RefSeq" id="WP_051483833.1">
    <property type="nucleotide sequence ID" value="NZ_HG917868.1"/>
</dbReference>
<dbReference type="InterPro" id="IPR011990">
    <property type="entry name" value="TPR-like_helical_dom_sf"/>
</dbReference>
<name>W6RYH5_9CLOT</name>
<dbReference type="OrthoDB" id="9815923at2"/>